<feature type="transmembrane region" description="Helical" evidence="2">
    <location>
        <begin position="6"/>
        <end position="26"/>
    </location>
</feature>
<dbReference type="VEuPathDB" id="FungiDB:P170DRAFT_41405"/>
<proteinExistence type="predicted"/>
<protein>
    <submittedName>
        <fullName evidence="3">Uncharacterized protein</fullName>
    </submittedName>
</protein>
<dbReference type="EMBL" id="MSFO01000001">
    <property type="protein sequence ID" value="PLB55455.1"/>
    <property type="molecule type" value="Genomic_DNA"/>
</dbReference>
<dbReference type="AlphaFoldDB" id="A0A2I2GRE9"/>
<sequence length="129" mass="14803">MTHGFLQCISITLIFFYLFISCFFPWMHMRSYPMWTEWGDEIMAEPLAFSLVDSRFESLAKDDPRRFQATGPPFQAHRSNSHNGAVLGDARRGNRRVTSSAARRSFHAFSSSSPLPLVLFSSRHLALWS</sequence>
<keyword evidence="2" id="KW-0812">Transmembrane</keyword>
<evidence type="ECO:0000256" key="2">
    <source>
        <dbReference type="SAM" id="Phobius"/>
    </source>
</evidence>
<keyword evidence="2" id="KW-1133">Transmembrane helix</keyword>
<dbReference type="Proteomes" id="UP000234275">
    <property type="component" value="Unassembled WGS sequence"/>
</dbReference>
<keyword evidence="4" id="KW-1185">Reference proteome</keyword>
<dbReference type="GeneID" id="36554702"/>
<comment type="caution">
    <text evidence="3">The sequence shown here is derived from an EMBL/GenBank/DDBJ whole genome shotgun (WGS) entry which is preliminary data.</text>
</comment>
<feature type="region of interest" description="Disordered" evidence="1">
    <location>
        <begin position="70"/>
        <end position="95"/>
    </location>
</feature>
<evidence type="ECO:0000313" key="4">
    <source>
        <dbReference type="Proteomes" id="UP000234275"/>
    </source>
</evidence>
<organism evidence="3 4">
    <name type="scientific">Aspergillus steynii IBT 23096</name>
    <dbReference type="NCBI Taxonomy" id="1392250"/>
    <lineage>
        <taxon>Eukaryota</taxon>
        <taxon>Fungi</taxon>
        <taxon>Dikarya</taxon>
        <taxon>Ascomycota</taxon>
        <taxon>Pezizomycotina</taxon>
        <taxon>Eurotiomycetes</taxon>
        <taxon>Eurotiomycetidae</taxon>
        <taxon>Eurotiales</taxon>
        <taxon>Aspergillaceae</taxon>
        <taxon>Aspergillus</taxon>
        <taxon>Aspergillus subgen. Circumdati</taxon>
    </lineage>
</organism>
<evidence type="ECO:0000313" key="3">
    <source>
        <dbReference type="EMBL" id="PLB55455.1"/>
    </source>
</evidence>
<name>A0A2I2GRE9_9EURO</name>
<keyword evidence="2" id="KW-0472">Membrane</keyword>
<evidence type="ECO:0000256" key="1">
    <source>
        <dbReference type="SAM" id="MobiDB-lite"/>
    </source>
</evidence>
<gene>
    <name evidence="3" type="ORF">P170DRAFT_41405</name>
</gene>
<accession>A0A2I2GRE9</accession>
<dbReference type="RefSeq" id="XP_024710757.1">
    <property type="nucleotide sequence ID" value="XM_024847003.1"/>
</dbReference>
<reference evidence="3 4" key="1">
    <citation type="submission" date="2016-12" db="EMBL/GenBank/DDBJ databases">
        <title>The genomes of Aspergillus section Nigri reveals drivers in fungal speciation.</title>
        <authorList>
            <consortium name="DOE Joint Genome Institute"/>
            <person name="Vesth T.C."/>
            <person name="Nybo J."/>
            <person name="Theobald S."/>
            <person name="Brandl J."/>
            <person name="Frisvad J.C."/>
            <person name="Nielsen K.F."/>
            <person name="Lyhne E.K."/>
            <person name="Kogle M.E."/>
            <person name="Kuo A."/>
            <person name="Riley R."/>
            <person name="Clum A."/>
            <person name="Nolan M."/>
            <person name="Lipzen A."/>
            <person name="Salamov A."/>
            <person name="Henrissat B."/>
            <person name="Wiebenga A."/>
            <person name="De Vries R.P."/>
            <person name="Grigoriev I.V."/>
            <person name="Mortensen U.H."/>
            <person name="Andersen M.R."/>
            <person name="Baker S.E."/>
        </authorList>
    </citation>
    <scope>NUCLEOTIDE SEQUENCE [LARGE SCALE GENOMIC DNA]</scope>
    <source>
        <strain evidence="3 4">IBT 23096</strain>
    </source>
</reference>